<keyword evidence="1" id="KW-1133">Transmembrane helix</keyword>
<name>A0A6J4I7G2_9CHLR</name>
<dbReference type="EMBL" id="CADCTK010000360">
    <property type="protein sequence ID" value="CAA9243508.1"/>
    <property type="molecule type" value="Genomic_DNA"/>
</dbReference>
<keyword evidence="1" id="KW-0472">Membrane</keyword>
<accession>A0A6J4I7G2</accession>
<feature type="transmembrane region" description="Helical" evidence="1">
    <location>
        <begin position="117"/>
        <end position="150"/>
    </location>
</feature>
<proteinExistence type="predicted"/>
<keyword evidence="1" id="KW-0812">Transmembrane</keyword>
<gene>
    <name evidence="2" type="ORF">AVDCRST_MAG26-1557</name>
</gene>
<organism evidence="2">
    <name type="scientific">uncultured Chloroflexia bacterium</name>
    <dbReference type="NCBI Taxonomy" id="1672391"/>
    <lineage>
        <taxon>Bacteria</taxon>
        <taxon>Bacillati</taxon>
        <taxon>Chloroflexota</taxon>
        <taxon>Chloroflexia</taxon>
        <taxon>environmental samples</taxon>
    </lineage>
</organism>
<dbReference type="AlphaFoldDB" id="A0A6J4I7G2"/>
<protein>
    <submittedName>
        <fullName evidence="2">Uncharacterized protein</fullName>
    </submittedName>
</protein>
<evidence type="ECO:0000256" key="1">
    <source>
        <dbReference type="SAM" id="Phobius"/>
    </source>
</evidence>
<sequence>MADVPAAVEGDTTEAASDAAHAIQPAAEYRIALGYAILATTGWIAVAGRQWLYRQRYSEAARGFFEEGNVELGRRATEVAGARLSEVLIASGLVGVFTLAAVALYRRTWNAWDWASAGVGIASVLSTILLCAAGRVIYAGPFTLVAMWILLYRPGVKRACGVGVTTHGEAQPAAAPEAVELLRQEREQLAGLRQSLQVFELERGMTTDAFVSRYALGIEDQSEDSDEWFELARMATLAEERIAILEQQHST</sequence>
<feature type="transmembrane region" description="Helical" evidence="1">
    <location>
        <begin position="32"/>
        <end position="52"/>
    </location>
</feature>
<evidence type="ECO:0000313" key="2">
    <source>
        <dbReference type="EMBL" id="CAA9243508.1"/>
    </source>
</evidence>
<reference evidence="2" key="1">
    <citation type="submission" date="2020-02" db="EMBL/GenBank/DDBJ databases">
        <authorList>
            <person name="Meier V. D."/>
        </authorList>
    </citation>
    <scope>NUCLEOTIDE SEQUENCE</scope>
    <source>
        <strain evidence="2">AVDCRST_MAG26</strain>
    </source>
</reference>
<feature type="transmembrane region" description="Helical" evidence="1">
    <location>
        <begin position="84"/>
        <end position="105"/>
    </location>
</feature>